<dbReference type="GO" id="GO:0005524">
    <property type="term" value="F:ATP binding"/>
    <property type="evidence" value="ECO:0007669"/>
    <property type="project" value="UniProtKB-KW"/>
</dbReference>
<evidence type="ECO:0000256" key="2">
    <source>
        <dbReference type="ARBA" id="ARBA00022741"/>
    </source>
</evidence>
<dbReference type="SUPFAM" id="SSF52540">
    <property type="entry name" value="P-loop containing nucleoside triphosphate hydrolases"/>
    <property type="match status" value="1"/>
</dbReference>
<dbReference type="Pfam" id="PF00005">
    <property type="entry name" value="ABC_tran"/>
    <property type="match status" value="1"/>
</dbReference>
<dbReference type="Gene3D" id="3.40.50.300">
    <property type="entry name" value="P-loop containing nucleotide triphosphate hydrolases"/>
    <property type="match status" value="1"/>
</dbReference>
<evidence type="ECO:0000259" key="4">
    <source>
        <dbReference type="PROSITE" id="PS50893"/>
    </source>
</evidence>
<proteinExistence type="inferred from homology"/>
<sequence>MLYIQNLHVEVEGKEVIHGLNLEIRPSEVHCLLGPNGSGKTTLLMTIMGFSGYKVTKGNIFFKGTDITQLSVDERVKMGIGISFQRPPSIPGVKLLQLVELCKRFKKDVMSMAQELNLVDFLERDINVGFSGGEIKRSELLQLWAQNPDLVLLDEPESGVDVENIILIGRIINKILERNELGIPLGETRAEIKKKRRKSGLVITHTGTILNYVHADKGHVLVEGRLACSGNPYEIFRYIREKGYEECVKCAWQARR</sequence>
<reference evidence="5 6" key="1">
    <citation type="submission" date="2015-10" db="EMBL/GenBank/DDBJ databases">
        <title>Candidatus Desulfofervidus auxilii, a hydrogenotrophic sulfate-reducing bacterium involved in the thermophilic anaerobic oxidation of methane.</title>
        <authorList>
            <person name="Krukenberg V."/>
            <person name="Richter M."/>
            <person name="Wegener G."/>
        </authorList>
    </citation>
    <scope>NUCLEOTIDE SEQUENCE [LARGE SCALE GENOMIC DNA]</scope>
    <source>
        <strain evidence="5 6">HS1</strain>
    </source>
</reference>
<comment type="similarity">
    <text evidence="1">Belongs to the ABC transporter superfamily. Ycf16 family.</text>
</comment>
<dbReference type="PROSITE" id="PS50893">
    <property type="entry name" value="ABC_TRANSPORTER_2"/>
    <property type="match status" value="1"/>
</dbReference>
<dbReference type="SMART" id="SM00382">
    <property type="entry name" value="AAA"/>
    <property type="match status" value="1"/>
</dbReference>
<accession>A0A7U4TH69</accession>
<dbReference type="InterPro" id="IPR027417">
    <property type="entry name" value="P-loop_NTPase"/>
</dbReference>
<dbReference type="KEGG" id="daw:HS1_001755"/>
<evidence type="ECO:0000256" key="3">
    <source>
        <dbReference type="ARBA" id="ARBA00022840"/>
    </source>
</evidence>
<dbReference type="RefSeq" id="WP_066066549.1">
    <property type="nucleotide sequence ID" value="NZ_CP013015.1"/>
</dbReference>
<evidence type="ECO:0000313" key="5">
    <source>
        <dbReference type="EMBL" id="AMM41549.1"/>
    </source>
</evidence>
<protein>
    <submittedName>
        <fullName evidence="5">ABC transporter ATP-binding protein</fullName>
    </submittedName>
</protein>
<evidence type="ECO:0000313" key="6">
    <source>
        <dbReference type="Proteomes" id="UP000070560"/>
    </source>
</evidence>
<dbReference type="PANTHER" id="PTHR43204">
    <property type="entry name" value="ABC TRANSPORTER I FAMILY MEMBER 6, CHLOROPLASTIC"/>
    <property type="match status" value="1"/>
</dbReference>
<feature type="domain" description="ABC transporter" evidence="4">
    <location>
        <begin position="2"/>
        <end position="248"/>
    </location>
</feature>
<dbReference type="InterPro" id="IPR003593">
    <property type="entry name" value="AAA+_ATPase"/>
</dbReference>
<name>A0A7U4TH69_DESA2</name>
<dbReference type="OrthoDB" id="9809450at2"/>
<dbReference type="GO" id="GO:0016887">
    <property type="term" value="F:ATP hydrolysis activity"/>
    <property type="evidence" value="ECO:0007669"/>
    <property type="project" value="InterPro"/>
</dbReference>
<dbReference type="InterPro" id="IPR010230">
    <property type="entry name" value="FeS-cluster_ATPase_SufC"/>
</dbReference>
<keyword evidence="6" id="KW-1185">Reference proteome</keyword>
<dbReference type="CDD" id="cd03217">
    <property type="entry name" value="ABC_FeS_Assembly"/>
    <property type="match status" value="1"/>
</dbReference>
<dbReference type="AlphaFoldDB" id="A0A7U4TH69"/>
<gene>
    <name evidence="5" type="ORF">HS1_001755</name>
</gene>
<dbReference type="InterPro" id="IPR003439">
    <property type="entry name" value="ABC_transporter-like_ATP-bd"/>
</dbReference>
<keyword evidence="3 5" id="KW-0067">ATP-binding</keyword>
<dbReference type="Proteomes" id="UP000070560">
    <property type="component" value="Chromosome"/>
</dbReference>
<keyword evidence="2" id="KW-0547">Nucleotide-binding</keyword>
<dbReference type="EMBL" id="CP013015">
    <property type="protein sequence ID" value="AMM41549.1"/>
    <property type="molecule type" value="Genomic_DNA"/>
</dbReference>
<evidence type="ECO:0000256" key="1">
    <source>
        <dbReference type="ARBA" id="ARBA00006216"/>
    </source>
</evidence>
<organism evidence="5 6">
    <name type="scientific">Desulfofervidus auxilii</name>
    <dbReference type="NCBI Taxonomy" id="1621989"/>
    <lineage>
        <taxon>Bacteria</taxon>
        <taxon>Pseudomonadati</taxon>
        <taxon>Thermodesulfobacteriota</taxon>
        <taxon>Candidatus Desulfofervidia</taxon>
        <taxon>Candidatus Desulfofervidales</taxon>
        <taxon>Candidatus Desulfofervidaceae</taxon>
        <taxon>Candidatus Desulfofervidus</taxon>
    </lineage>
</organism>
<dbReference type="PANTHER" id="PTHR43204:SF1">
    <property type="entry name" value="ABC TRANSPORTER I FAMILY MEMBER 6, CHLOROPLASTIC"/>
    <property type="match status" value="1"/>
</dbReference>